<feature type="compositionally biased region" description="Basic and acidic residues" evidence="1">
    <location>
        <begin position="373"/>
        <end position="390"/>
    </location>
</feature>
<accession>L1J3W4</accession>
<reference evidence="4" key="3">
    <citation type="submission" date="2015-06" db="UniProtKB">
        <authorList>
            <consortium name="EnsemblProtists"/>
        </authorList>
    </citation>
    <scope>IDENTIFICATION</scope>
</reference>
<keyword evidence="2" id="KW-0732">Signal</keyword>
<reference evidence="3 5" key="1">
    <citation type="journal article" date="2012" name="Nature">
        <title>Algal genomes reveal evolutionary mosaicism and the fate of nucleomorphs.</title>
        <authorList>
            <consortium name="DOE Joint Genome Institute"/>
            <person name="Curtis B.A."/>
            <person name="Tanifuji G."/>
            <person name="Burki F."/>
            <person name="Gruber A."/>
            <person name="Irimia M."/>
            <person name="Maruyama S."/>
            <person name="Arias M.C."/>
            <person name="Ball S.G."/>
            <person name="Gile G.H."/>
            <person name="Hirakawa Y."/>
            <person name="Hopkins J.F."/>
            <person name="Kuo A."/>
            <person name="Rensing S.A."/>
            <person name="Schmutz J."/>
            <person name="Symeonidi A."/>
            <person name="Elias M."/>
            <person name="Eveleigh R.J."/>
            <person name="Herman E.K."/>
            <person name="Klute M.J."/>
            <person name="Nakayama T."/>
            <person name="Obornik M."/>
            <person name="Reyes-Prieto A."/>
            <person name="Armbrust E.V."/>
            <person name="Aves S.J."/>
            <person name="Beiko R.G."/>
            <person name="Coutinho P."/>
            <person name="Dacks J.B."/>
            <person name="Durnford D.G."/>
            <person name="Fast N.M."/>
            <person name="Green B.R."/>
            <person name="Grisdale C.J."/>
            <person name="Hempel F."/>
            <person name="Henrissat B."/>
            <person name="Hoppner M.P."/>
            <person name="Ishida K."/>
            <person name="Kim E."/>
            <person name="Koreny L."/>
            <person name="Kroth P.G."/>
            <person name="Liu Y."/>
            <person name="Malik S.B."/>
            <person name="Maier U.G."/>
            <person name="McRose D."/>
            <person name="Mock T."/>
            <person name="Neilson J.A."/>
            <person name="Onodera N.T."/>
            <person name="Poole A.M."/>
            <person name="Pritham E.J."/>
            <person name="Richards T.A."/>
            <person name="Rocap G."/>
            <person name="Roy S.W."/>
            <person name="Sarai C."/>
            <person name="Schaack S."/>
            <person name="Shirato S."/>
            <person name="Slamovits C.H."/>
            <person name="Spencer D.F."/>
            <person name="Suzuki S."/>
            <person name="Worden A.Z."/>
            <person name="Zauner S."/>
            <person name="Barry K."/>
            <person name="Bell C."/>
            <person name="Bharti A.K."/>
            <person name="Crow J.A."/>
            <person name="Grimwood J."/>
            <person name="Kramer R."/>
            <person name="Lindquist E."/>
            <person name="Lucas S."/>
            <person name="Salamov A."/>
            <person name="McFadden G.I."/>
            <person name="Lane C.E."/>
            <person name="Keeling P.J."/>
            <person name="Gray M.W."/>
            <person name="Grigoriev I.V."/>
            <person name="Archibald J.M."/>
        </authorList>
    </citation>
    <scope>NUCLEOTIDE SEQUENCE</scope>
    <source>
        <strain evidence="3 5">CCMP2712</strain>
    </source>
</reference>
<evidence type="ECO:0000313" key="4">
    <source>
        <dbReference type="EnsemblProtists" id="EKX43022"/>
    </source>
</evidence>
<dbReference type="PaxDb" id="55529-EKX43022"/>
<evidence type="ECO:0000313" key="5">
    <source>
        <dbReference type="Proteomes" id="UP000011087"/>
    </source>
</evidence>
<dbReference type="Gene3D" id="2.120.10.80">
    <property type="entry name" value="Kelch-type beta propeller"/>
    <property type="match status" value="1"/>
</dbReference>
<feature type="signal peptide" evidence="2">
    <location>
        <begin position="1"/>
        <end position="24"/>
    </location>
</feature>
<keyword evidence="5" id="KW-1185">Reference proteome</keyword>
<evidence type="ECO:0000256" key="1">
    <source>
        <dbReference type="SAM" id="MobiDB-lite"/>
    </source>
</evidence>
<dbReference type="GeneID" id="17299663"/>
<proteinExistence type="predicted"/>
<dbReference type="EMBL" id="JH993013">
    <property type="protein sequence ID" value="EKX43022.1"/>
    <property type="molecule type" value="Genomic_DNA"/>
</dbReference>
<protein>
    <submittedName>
        <fullName evidence="3 4">Uncharacterized protein</fullName>
    </submittedName>
</protein>
<dbReference type="OrthoDB" id="410491at2759"/>
<dbReference type="KEGG" id="gtt:GUITHDRAFT_111064"/>
<feature type="region of interest" description="Disordered" evidence="1">
    <location>
        <begin position="371"/>
        <end position="390"/>
    </location>
</feature>
<sequence length="390" mass="42792">MMAKARSLLVLLCSLHAMCDETHQRSMYTNVVDFVCSPGNATSLWGAKTDRAAWFGRSDMAVAVKDNHVWVMGGQRGASGAFELMNDVWKSADGAAWTSVTGKAPWAARRKFGGLTFNSKLWAMGGTLSAVESNERHTSNAVWSSADGVTWQAVREDSASCTGSTCDPSSSSYMWAPRHSMVAVDFLGKIWIISGVRSDYDQYAAANQDFIHDIWFTDNGVRWTRAANSTPWQDCRSVVGAVHRLQLFIMAESRELRYYYTTWISSDGVTFKEARQACAVSGQPVGGLVSAGGSLMVFAVSDRLLGDQEVLLWYTNSTTAEDAIFYATNSSVANGPRRGAGYTTFAGEVWQIGGSCLNCGMSTVMNVRRRTAGRRERGGMNERREPQSWI</sequence>
<evidence type="ECO:0000313" key="3">
    <source>
        <dbReference type="EMBL" id="EKX43022.1"/>
    </source>
</evidence>
<dbReference type="SUPFAM" id="SSF117281">
    <property type="entry name" value="Kelch motif"/>
    <property type="match status" value="1"/>
</dbReference>
<dbReference type="InterPro" id="IPR015915">
    <property type="entry name" value="Kelch-typ_b-propeller"/>
</dbReference>
<dbReference type="EnsemblProtists" id="EKX43022">
    <property type="protein sequence ID" value="EKX43022"/>
    <property type="gene ID" value="GUITHDRAFT_111064"/>
</dbReference>
<gene>
    <name evidence="3" type="ORF">GUITHDRAFT_111064</name>
</gene>
<name>L1J3W4_GUITC</name>
<organism evidence="3">
    <name type="scientific">Guillardia theta (strain CCMP2712)</name>
    <name type="common">Cryptophyte</name>
    <dbReference type="NCBI Taxonomy" id="905079"/>
    <lineage>
        <taxon>Eukaryota</taxon>
        <taxon>Cryptophyceae</taxon>
        <taxon>Pyrenomonadales</taxon>
        <taxon>Geminigeraceae</taxon>
        <taxon>Guillardia</taxon>
    </lineage>
</organism>
<reference evidence="5" key="2">
    <citation type="submission" date="2012-11" db="EMBL/GenBank/DDBJ databases">
        <authorList>
            <person name="Kuo A."/>
            <person name="Curtis B.A."/>
            <person name="Tanifuji G."/>
            <person name="Burki F."/>
            <person name="Gruber A."/>
            <person name="Irimia M."/>
            <person name="Maruyama S."/>
            <person name="Arias M.C."/>
            <person name="Ball S.G."/>
            <person name="Gile G.H."/>
            <person name="Hirakawa Y."/>
            <person name="Hopkins J.F."/>
            <person name="Rensing S.A."/>
            <person name="Schmutz J."/>
            <person name="Symeonidi A."/>
            <person name="Elias M."/>
            <person name="Eveleigh R.J."/>
            <person name="Herman E.K."/>
            <person name="Klute M.J."/>
            <person name="Nakayama T."/>
            <person name="Obornik M."/>
            <person name="Reyes-Prieto A."/>
            <person name="Armbrust E.V."/>
            <person name="Aves S.J."/>
            <person name="Beiko R.G."/>
            <person name="Coutinho P."/>
            <person name="Dacks J.B."/>
            <person name="Durnford D.G."/>
            <person name="Fast N.M."/>
            <person name="Green B.R."/>
            <person name="Grisdale C."/>
            <person name="Hempe F."/>
            <person name="Henrissat B."/>
            <person name="Hoppner M.P."/>
            <person name="Ishida K.-I."/>
            <person name="Kim E."/>
            <person name="Koreny L."/>
            <person name="Kroth P.G."/>
            <person name="Liu Y."/>
            <person name="Malik S.-B."/>
            <person name="Maier U.G."/>
            <person name="McRose D."/>
            <person name="Mock T."/>
            <person name="Neilson J.A."/>
            <person name="Onodera N.T."/>
            <person name="Poole A.M."/>
            <person name="Pritham E.J."/>
            <person name="Richards T.A."/>
            <person name="Rocap G."/>
            <person name="Roy S.W."/>
            <person name="Sarai C."/>
            <person name="Schaack S."/>
            <person name="Shirato S."/>
            <person name="Slamovits C.H."/>
            <person name="Spencer D.F."/>
            <person name="Suzuki S."/>
            <person name="Worden A.Z."/>
            <person name="Zauner S."/>
            <person name="Barry K."/>
            <person name="Bell C."/>
            <person name="Bharti A.K."/>
            <person name="Crow J.A."/>
            <person name="Grimwood J."/>
            <person name="Kramer R."/>
            <person name="Lindquist E."/>
            <person name="Lucas S."/>
            <person name="Salamov A."/>
            <person name="McFadden G.I."/>
            <person name="Lane C.E."/>
            <person name="Keeling P.J."/>
            <person name="Gray M.W."/>
            <person name="Grigoriev I.V."/>
            <person name="Archibald J.M."/>
        </authorList>
    </citation>
    <scope>NUCLEOTIDE SEQUENCE</scope>
    <source>
        <strain evidence="5">CCMP2712</strain>
    </source>
</reference>
<dbReference type="AlphaFoldDB" id="L1J3W4"/>
<feature type="chain" id="PRO_5008770858" evidence="2">
    <location>
        <begin position="25"/>
        <end position="390"/>
    </location>
</feature>
<dbReference type="RefSeq" id="XP_005830002.1">
    <property type="nucleotide sequence ID" value="XM_005829945.1"/>
</dbReference>
<dbReference type="HOGENOM" id="CLU_708736_0_0_1"/>
<dbReference type="Proteomes" id="UP000011087">
    <property type="component" value="Unassembled WGS sequence"/>
</dbReference>
<evidence type="ECO:0000256" key="2">
    <source>
        <dbReference type="SAM" id="SignalP"/>
    </source>
</evidence>